<keyword evidence="2" id="KW-1185">Reference proteome</keyword>
<evidence type="ECO:0000313" key="2">
    <source>
        <dbReference type="Proteomes" id="UP001420932"/>
    </source>
</evidence>
<comment type="caution">
    <text evidence="1">The sequence shown here is derived from an EMBL/GenBank/DDBJ whole genome shotgun (WGS) entry which is preliminary data.</text>
</comment>
<sequence>MPSMESSTPIFRSQSNKKSLFLSFISSFPPHCKQTSRVLPHSVHYTATAAAAGCSRRRLPKVAIARQRRVLLVTRVTAWCRAGHCVAILEAHLTLAALAGPPLHRAFAPYALFASSLEPLLLVAVSAISSSSSSCWWLLSLYVCF</sequence>
<accession>A0AAP0IGL8</accession>
<dbReference type="EMBL" id="JBBNAF010000009">
    <property type="protein sequence ID" value="KAK9114935.1"/>
    <property type="molecule type" value="Genomic_DNA"/>
</dbReference>
<gene>
    <name evidence="1" type="ORF">Syun_021732</name>
</gene>
<organism evidence="1 2">
    <name type="scientific">Stephania yunnanensis</name>
    <dbReference type="NCBI Taxonomy" id="152371"/>
    <lineage>
        <taxon>Eukaryota</taxon>
        <taxon>Viridiplantae</taxon>
        <taxon>Streptophyta</taxon>
        <taxon>Embryophyta</taxon>
        <taxon>Tracheophyta</taxon>
        <taxon>Spermatophyta</taxon>
        <taxon>Magnoliopsida</taxon>
        <taxon>Ranunculales</taxon>
        <taxon>Menispermaceae</taxon>
        <taxon>Menispermoideae</taxon>
        <taxon>Cissampelideae</taxon>
        <taxon>Stephania</taxon>
    </lineage>
</organism>
<name>A0AAP0IGL8_9MAGN</name>
<proteinExistence type="predicted"/>
<evidence type="ECO:0000313" key="1">
    <source>
        <dbReference type="EMBL" id="KAK9114935.1"/>
    </source>
</evidence>
<reference evidence="1 2" key="1">
    <citation type="submission" date="2024-01" db="EMBL/GenBank/DDBJ databases">
        <title>Genome assemblies of Stephania.</title>
        <authorList>
            <person name="Yang L."/>
        </authorList>
    </citation>
    <scope>NUCLEOTIDE SEQUENCE [LARGE SCALE GENOMIC DNA]</scope>
    <source>
        <strain evidence="1">YNDBR</strain>
        <tissue evidence="1">Leaf</tissue>
    </source>
</reference>
<dbReference type="Proteomes" id="UP001420932">
    <property type="component" value="Unassembled WGS sequence"/>
</dbReference>
<dbReference type="AlphaFoldDB" id="A0AAP0IGL8"/>
<protein>
    <submittedName>
        <fullName evidence="1">Uncharacterized protein</fullName>
    </submittedName>
</protein>